<comment type="subcellular location">
    <subcellularLocation>
        <location evidence="1">Membrane</location>
        <topology evidence="1">Multi-pass membrane protein</topology>
    </subcellularLocation>
</comment>
<feature type="transmembrane region" description="Helical" evidence="5">
    <location>
        <begin position="250"/>
        <end position="268"/>
    </location>
</feature>
<feature type="transmembrane region" description="Helical" evidence="5">
    <location>
        <begin position="289"/>
        <end position="311"/>
    </location>
</feature>
<proteinExistence type="predicted"/>
<feature type="transmembrane region" description="Helical" evidence="5">
    <location>
        <begin position="349"/>
        <end position="372"/>
    </location>
</feature>
<reference evidence="6 7" key="1">
    <citation type="journal article" date="2016" name="Nat. Commun.">
        <title>Thousands of microbial genomes shed light on interconnected biogeochemical processes in an aquifer system.</title>
        <authorList>
            <person name="Anantharaman K."/>
            <person name="Brown C.T."/>
            <person name="Hug L.A."/>
            <person name="Sharon I."/>
            <person name="Castelle C.J."/>
            <person name="Probst A.J."/>
            <person name="Thomas B.C."/>
            <person name="Singh A."/>
            <person name="Wilkins M.J."/>
            <person name="Karaoz U."/>
            <person name="Brodie E.L."/>
            <person name="Williams K.H."/>
            <person name="Hubbard S.S."/>
            <person name="Banfield J.F."/>
        </authorList>
    </citation>
    <scope>NUCLEOTIDE SEQUENCE [LARGE SCALE GENOMIC DNA]</scope>
</reference>
<evidence type="ECO:0000313" key="6">
    <source>
        <dbReference type="EMBL" id="OGC46381.1"/>
    </source>
</evidence>
<evidence type="ECO:0000256" key="5">
    <source>
        <dbReference type="SAM" id="Phobius"/>
    </source>
</evidence>
<evidence type="ECO:0000256" key="2">
    <source>
        <dbReference type="ARBA" id="ARBA00022692"/>
    </source>
</evidence>
<protein>
    <recommendedName>
        <fullName evidence="8">Polysaccharide biosynthesis protein C-terminal domain-containing protein</fullName>
    </recommendedName>
</protein>
<accession>A0A1F4UN17</accession>
<organism evidence="6 7">
    <name type="scientific">candidate division WWE3 bacterium RBG_19FT_COMBO_34_6</name>
    <dbReference type="NCBI Taxonomy" id="1802612"/>
    <lineage>
        <taxon>Bacteria</taxon>
        <taxon>Katanobacteria</taxon>
    </lineage>
</organism>
<dbReference type="PANTHER" id="PTHR43424:SF1">
    <property type="entry name" value="LOCUS PUTATIVE PROTEIN 1-RELATED"/>
    <property type="match status" value="1"/>
</dbReference>
<dbReference type="Proteomes" id="UP000178615">
    <property type="component" value="Unassembled WGS sequence"/>
</dbReference>
<dbReference type="Pfam" id="PF01943">
    <property type="entry name" value="Polysacc_synt"/>
    <property type="match status" value="1"/>
</dbReference>
<dbReference type="EMBL" id="MEUV01000005">
    <property type="protein sequence ID" value="OGC46381.1"/>
    <property type="molecule type" value="Genomic_DNA"/>
</dbReference>
<keyword evidence="3 5" id="KW-1133">Transmembrane helix</keyword>
<dbReference type="AlphaFoldDB" id="A0A1F4UN17"/>
<feature type="transmembrane region" description="Helical" evidence="5">
    <location>
        <begin position="169"/>
        <end position="190"/>
    </location>
</feature>
<feature type="transmembrane region" description="Helical" evidence="5">
    <location>
        <begin position="139"/>
        <end position="162"/>
    </location>
</feature>
<keyword evidence="2 5" id="KW-0812">Transmembrane</keyword>
<dbReference type="PANTHER" id="PTHR43424">
    <property type="entry name" value="LOCUS PUTATIVE PROTEIN 1-RELATED"/>
    <property type="match status" value="1"/>
</dbReference>
<dbReference type="GO" id="GO:0016020">
    <property type="term" value="C:membrane"/>
    <property type="evidence" value="ECO:0007669"/>
    <property type="project" value="UniProtKB-SubCell"/>
</dbReference>
<evidence type="ECO:0000313" key="7">
    <source>
        <dbReference type="Proteomes" id="UP000178615"/>
    </source>
</evidence>
<gene>
    <name evidence="6" type="ORF">A2V49_02165</name>
</gene>
<feature type="transmembrane region" description="Helical" evidence="5">
    <location>
        <begin position="12"/>
        <end position="33"/>
    </location>
</feature>
<evidence type="ECO:0000256" key="4">
    <source>
        <dbReference type="ARBA" id="ARBA00023136"/>
    </source>
</evidence>
<dbReference type="InterPro" id="IPR002797">
    <property type="entry name" value="Polysacc_synth"/>
</dbReference>
<evidence type="ECO:0008006" key="8">
    <source>
        <dbReference type="Google" id="ProtNLM"/>
    </source>
</evidence>
<feature type="transmembrane region" description="Helical" evidence="5">
    <location>
        <begin position="317"/>
        <end position="337"/>
    </location>
</feature>
<sequence length="408" mass="46297">MVSLYRKSFANITFLGLGNVINAAFGFVFLTATAKFLNIEDFGKYALLISLLVSFSKLLDFGTNAVFVTKSITQDDKDLVNEFAGMKFILFTATVPISFLILYLLGFYNFNYFLLFFLGLTFYSFNYFLFSIFQRYQNFFALIFINTIPALIKLVFAVCVFTKIISLNIYGFFAVFSLSLAPCLIFYFAIPKNFKNIRFSFSNIFYTFKQILSPGISQAINEGFPAINNSMAKIFTGFTNTGFFSLAEKISSIFSIVSFTIFTVLLPGNAYRKKGNKKYDYLETIMLSMGVFFIAVLLIILAQILIPWFFAHKFDNTLLVLDLLIFAASFTAIHIFLENYFSVENQTKLLAYISTGKLLVLLVISLILAPIYSITGIAWAQLISSLLALITVIILIFRNRNLLKDFDP</sequence>
<name>A0A1F4UN17_UNCKA</name>
<feature type="transmembrane region" description="Helical" evidence="5">
    <location>
        <begin position="88"/>
        <end position="105"/>
    </location>
</feature>
<evidence type="ECO:0000256" key="3">
    <source>
        <dbReference type="ARBA" id="ARBA00022989"/>
    </source>
</evidence>
<dbReference type="InterPro" id="IPR052556">
    <property type="entry name" value="PolySynth_Transporter"/>
</dbReference>
<comment type="caution">
    <text evidence="6">The sequence shown here is derived from an EMBL/GenBank/DDBJ whole genome shotgun (WGS) entry which is preliminary data.</text>
</comment>
<feature type="transmembrane region" description="Helical" evidence="5">
    <location>
        <begin position="378"/>
        <end position="397"/>
    </location>
</feature>
<evidence type="ECO:0000256" key="1">
    <source>
        <dbReference type="ARBA" id="ARBA00004141"/>
    </source>
</evidence>
<keyword evidence="4 5" id="KW-0472">Membrane</keyword>
<feature type="transmembrane region" description="Helical" evidence="5">
    <location>
        <begin position="112"/>
        <end position="133"/>
    </location>
</feature>